<feature type="compositionally biased region" description="Pro residues" evidence="1">
    <location>
        <begin position="11"/>
        <end position="22"/>
    </location>
</feature>
<feature type="compositionally biased region" description="Pro residues" evidence="1">
    <location>
        <begin position="37"/>
        <end position="48"/>
    </location>
</feature>
<sequence length="205" mass="22824">PWVRDTLSPIPCRPRIPGPAPALPAEDDNDNEHCLSPPLPPPPTPLPKGPQREDQDVRATLDAWPTRAPWYVADTTQTDAGLRVDAFQRRKRSSSGQLPERSWFGVTGAIVVSRPSSSARFSVFPQRRQRSHHADKAPHAHRPSLRLWYLNARKAPHSLPHTIVRRRSFPATLHAPTPTTHSSYLSTAAIRSVTRPLASPVLHFA</sequence>
<proteinExistence type="predicted"/>
<comment type="caution">
    <text evidence="2">The sequence shown here is derived from an EMBL/GenBank/DDBJ whole genome shotgun (WGS) entry which is preliminary data.</text>
</comment>
<keyword evidence="3" id="KW-1185">Reference proteome</keyword>
<feature type="non-terminal residue" evidence="2">
    <location>
        <position position="205"/>
    </location>
</feature>
<protein>
    <submittedName>
        <fullName evidence="2">Uncharacterized protein</fullName>
    </submittedName>
</protein>
<dbReference type="Proteomes" id="UP001222325">
    <property type="component" value="Unassembled WGS sequence"/>
</dbReference>
<evidence type="ECO:0000313" key="2">
    <source>
        <dbReference type="EMBL" id="KAJ7085652.1"/>
    </source>
</evidence>
<reference evidence="2" key="1">
    <citation type="submission" date="2023-03" db="EMBL/GenBank/DDBJ databases">
        <title>Massive genome expansion in bonnet fungi (Mycena s.s.) driven by repeated elements and novel gene families across ecological guilds.</title>
        <authorList>
            <consortium name="Lawrence Berkeley National Laboratory"/>
            <person name="Harder C.B."/>
            <person name="Miyauchi S."/>
            <person name="Viragh M."/>
            <person name="Kuo A."/>
            <person name="Thoen E."/>
            <person name="Andreopoulos B."/>
            <person name="Lu D."/>
            <person name="Skrede I."/>
            <person name="Drula E."/>
            <person name="Henrissat B."/>
            <person name="Morin E."/>
            <person name="Kohler A."/>
            <person name="Barry K."/>
            <person name="LaButti K."/>
            <person name="Morin E."/>
            <person name="Salamov A."/>
            <person name="Lipzen A."/>
            <person name="Mereny Z."/>
            <person name="Hegedus B."/>
            <person name="Baldrian P."/>
            <person name="Stursova M."/>
            <person name="Weitz H."/>
            <person name="Taylor A."/>
            <person name="Grigoriev I.V."/>
            <person name="Nagy L.G."/>
            <person name="Martin F."/>
            <person name="Kauserud H."/>
        </authorList>
    </citation>
    <scope>NUCLEOTIDE SEQUENCE</scope>
    <source>
        <strain evidence="2">CBHHK173m</strain>
    </source>
</reference>
<dbReference type="EMBL" id="JARJCN010000033">
    <property type="protein sequence ID" value="KAJ7085652.1"/>
    <property type="molecule type" value="Genomic_DNA"/>
</dbReference>
<dbReference type="AlphaFoldDB" id="A0AAD6XPQ0"/>
<feature type="non-terminal residue" evidence="2">
    <location>
        <position position="1"/>
    </location>
</feature>
<evidence type="ECO:0000256" key="1">
    <source>
        <dbReference type="SAM" id="MobiDB-lite"/>
    </source>
</evidence>
<gene>
    <name evidence="2" type="ORF">B0H15DRAFT_1023272</name>
</gene>
<accession>A0AAD6XPQ0</accession>
<organism evidence="2 3">
    <name type="scientific">Mycena belliarum</name>
    <dbReference type="NCBI Taxonomy" id="1033014"/>
    <lineage>
        <taxon>Eukaryota</taxon>
        <taxon>Fungi</taxon>
        <taxon>Dikarya</taxon>
        <taxon>Basidiomycota</taxon>
        <taxon>Agaricomycotina</taxon>
        <taxon>Agaricomycetes</taxon>
        <taxon>Agaricomycetidae</taxon>
        <taxon>Agaricales</taxon>
        <taxon>Marasmiineae</taxon>
        <taxon>Mycenaceae</taxon>
        <taxon>Mycena</taxon>
    </lineage>
</organism>
<name>A0AAD6XPQ0_9AGAR</name>
<feature type="region of interest" description="Disordered" evidence="1">
    <location>
        <begin position="1"/>
        <end position="56"/>
    </location>
</feature>
<evidence type="ECO:0000313" key="3">
    <source>
        <dbReference type="Proteomes" id="UP001222325"/>
    </source>
</evidence>